<dbReference type="CDD" id="cd01130">
    <property type="entry name" value="VirB11-like_ATPase"/>
    <property type="match status" value="1"/>
</dbReference>
<proteinExistence type="inferred from homology"/>
<dbReference type="InterPro" id="IPR027417">
    <property type="entry name" value="P-loop_NTPase"/>
</dbReference>
<comment type="similarity">
    <text evidence="1">Belongs to the GSP E family.</text>
</comment>
<feature type="domain" description="Bacterial type II secretion system protein E" evidence="2">
    <location>
        <begin position="5"/>
        <end position="177"/>
    </location>
</feature>
<dbReference type="Pfam" id="PF00437">
    <property type="entry name" value="T2SSE"/>
    <property type="match status" value="1"/>
</dbReference>
<organism evidence="3 4">
    <name type="scientific">Streptantibioticus parmotrematis</name>
    <dbReference type="NCBI Taxonomy" id="2873249"/>
    <lineage>
        <taxon>Bacteria</taxon>
        <taxon>Bacillati</taxon>
        <taxon>Actinomycetota</taxon>
        <taxon>Actinomycetes</taxon>
        <taxon>Kitasatosporales</taxon>
        <taxon>Streptomycetaceae</taxon>
        <taxon>Streptantibioticus</taxon>
    </lineage>
</organism>
<dbReference type="InterPro" id="IPR001482">
    <property type="entry name" value="T2SS/T4SS_dom"/>
</dbReference>
<dbReference type="RefSeq" id="WP_222982751.1">
    <property type="nucleotide sequence ID" value="NZ_JAINVZ010000048.1"/>
</dbReference>
<dbReference type="EMBL" id="JAINVZ010000048">
    <property type="protein sequence ID" value="MBY8889433.1"/>
    <property type="molecule type" value="Genomic_DNA"/>
</dbReference>
<dbReference type="PANTHER" id="PTHR30486:SF6">
    <property type="entry name" value="TYPE IV PILUS RETRACTATION ATPASE PILT"/>
    <property type="match status" value="1"/>
</dbReference>
<dbReference type="Gene3D" id="3.40.50.300">
    <property type="entry name" value="P-loop containing nucleotide triphosphate hydrolases"/>
    <property type="match status" value="1"/>
</dbReference>
<name>A0ABS7R1T6_9ACTN</name>
<dbReference type="PANTHER" id="PTHR30486">
    <property type="entry name" value="TWITCHING MOTILITY PROTEIN PILT"/>
    <property type="match status" value="1"/>
</dbReference>
<gene>
    <name evidence="3" type="ORF">K7472_32000</name>
</gene>
<evidence type="ECO:0000259" key="2">
    <source>
        <dbReference type="Pfam" id="PF00437"/>
    </source>
</evidence>
<protein>
    <submittedName>
        <fullName evidence="3">CpaF/VirB11 family protein</fullName>
    </submittedName>
</protein>
<accession>A0ABS7R1T6</accession>
<evidence type="ECO:0000256" key="1">
    <source>
        <dbReference type="ARBA" id="ARBA00006611"/>
    </source>
</evidence>
<reference evidence="3 4" key="1">
    <citation type="submission" date="2021-08" db="EMBL/GenBank/DDBJ databases">
        <title>Streptomyces sp. PTM05 isolated from lichen.</title>
        <authorList>
            <person name="Somphong A."/>
            <person name="Phongsopitanun W."/>
            <person name="Tanasupawat S."/>
        </authorList>
    </citation>
    <scope>NUCLEOTIDE SEQUENCE [LARGE SCALE GENOMIC DNA]</scope>
    <source>
        <strain evidence="3 4">Ptm05</strain>
    </source>
</reference>
<evidence type="ECO:0000313" key="4">
    <source>
        <dbReference type="Proteomes" id="UP001198565"/>
    </source>
</evidence>
<keyword evidence="4" id="KW-1185">Reference proteome</keyword>
<feature type="non-terminal residue" evidence="3">
    <location>
        <position position="1"/>
    </location>
</feature>
<dbReference type="InterPro" id="IPR050921">
    <property type="entry name" value="T4SS_GSP_E_ATPase"/>
</dbReference>
<sequence length="292" mass="31745">GVTPGTYVTIRRHGLRQATLADLVTLGMIDTTLEAFLRAAVRAHKKIMVVGGQGAGKTTLLRGLLREIPSDERFGTIETEYELWAHENGFHTQVVPMEGRESNGERIDGRGAGEISLMDLLYRALRMSLSRVVVGEVRGPEIVAMMQAMTSGQSSTLSTLHASGPEVVFDRIAELYLLAQGNMSEQLAYRQAANALDFIVFVDGSIDETGLGGHRHRFVSHVLEVTGIGEGGRPDTNTIFGPAPEFGELRAVPRMHPRCITSLRRAGFDPELLNASGGAWSQPLRLIVQEAS</sequence>
<dbReference type="SUPFAM" id="SSF52540">
    <property type="entry name" value="P-loop containing nucleoside triphosphate hydrolases"/>
    <property type="match status" value="1"/>
</dbReference>
<dbReference type="Proteomes" id="UP001198565">
    <property type="component" value="Unassembled WGS sequence"/>
</dbReference>
<comment type="caution">
    <text evidence="3">The sequence shown here is derived from an EMBL/GenBank/DDBJ whole genome shotgun (WGS) entry which is preliminary data.</text>
</comment>
<evidence type="ECO:0000313" key="3">
    <source>
        <dbReference type="EMBL" id="MBY8889433.1"/>
    </source>
</evidence>